<keyword evidence="7" id="KW-1185">Reference proteome</keyword>
<reference evidence="6 7" key="1">
    <citation type="submission" date="2020-03" db="EMBL/GenBank/DDBJ databases">
        <title>Whole genome shotgun sequence of Phytohabitans flavus NBRC 107702.</title>
        <authorList>
            <person name="Komaki H."/>
            <person name="Tamura T."/>
        </authorList>
    </citation>
    <scope>NUCLEOTIDE SEQUENCE [LARGE SCALE GENOMIC DNA]</scope>
    <source>
        <strain evidence="6 7">NBRC 107702</strain>
    </source>
</reference>
<evidence type="ECO:0000259" key="5">
    <source>
        <dbReference type="Pfam" id="PF00005"/>
    </source>
</evidence>
<evidence type="ECO:0000256" key="4">
    <source>
        <dbReference type="ARBA" id="ARBA00022840"/>
    </source>
</evidence>
<sequence>MLPLTEEQSDMPATAEQVISIDHVAKTYGETRALVDTTFAAASGEVIGLIGHNGAGKSTLMRIIAGITDPDEGALVIAGEPIAGGRGLSPRRATELGIRVVHQELSLCANLRVYENLVIRYPGGAGRAGGGTAGL</sequence>
<evidence type="ECO:0000313" key="7">
    <source>
        <dbReference type="Proteomes" id="UP000502508"/>
    </source>
</evidence>
<reference evidence="6 7" key="2">
    <citation type="submission" date="2020-03" db="EMBL/GenBank/DDBJ databases">
        <authorList>
            <person name="Ichikawa N."/>
            <person name="Kimura A."/>
            <person name="Kitahashi Y."/>
            <person name="Uohara A."/>
        </authorList>
    </citation>
    <scope>NUCLEOTIDE SEQUENCE [LARGE SCALE GENOMIC DNA]</scope>
    <source>
        <strain evidence="6 7">NBRC 107702</strain>
    </source>
</reference>
<keyword evidence="2" id="KW-0677">Repeat</keyword>
<dbReference type="KEGG" id="pfla:Pflav_045690"/>
<dbReference type="PANTHER" id="PTHR43790:SF9">
    <property type="entry name" value="GALACTOFURANOSE TRANSPORTER ATP-BINDING PROTEIN YTFR"/>
    <property type="match status" value="1"/>
</dbReference>
<dbReference type="GO" id="GO:0005524">
    <property type="term" value="F:ATP binding"/>
    <property type="evidence" value="ECO:0007669"/>
    <property type="project" value="UniProtKB-KW"/>
</dbReference>
<dbReference type="SUPFAM" id="SSF52540">
    <property type="entry name" value="P-loop containing nucleoside triphosphate hydrolases"/>
    <property type="match status" value="1"/>
</dbReference>
<dbReference type="AlphaFoldDB" id="A0A6F8XWI0"/>
<keyword evidence="4" id="KW-0067">ATP-binding</keyword>
<dbReference type="Gene3D" id="3.40.50.300">
    <property type="entry name" value="P-loop containing nucleotide triphosphate hydrolases"/>
    <property type="match status" value="1"/>
</dbReference>
<dbReference type="PANTHER" id="PTHR43790">
    <property type="entry name" value="CARBOHYDRATE TRANSPORT ATP-BINDING PROTEIN MG119-RELATED"/>
    <property type="match status" value="1"/>
</dbReference>
<feature type="domain" description="ABC transporter" evidence="5">
    <location>
        <begin position="36"/>
        <end position="116"/>
    </location>
</feature>
<dbReference type="InterPro" id="IPR027417">
    <property type="entry name" value="P-loop_NTPase"/>
</dbReference>
<keyword evidence="1" id="KW-0813">Transport</keyword>
<keyword evidence="3" id="KW-0547">Nucleotide-binding</keyword>
<name>A0A6F8XWI0_9ACTN</name>
<proteinExistence type="predicted"/>
<protein>
    <recommendedName>
        <fullName evidence="5">ABC transporter domain-containing protein</fullName>
    </recommendedName>
</protein>
<evidence type="ECO:0000256" key="1">
    <source>
        <dbReference type="ARBA" id="ARBA00022448"/>
    </source>
</evidence>
<evidence type="ECO:0000313" key="6">
    <source>
        <dbReference type="EMBL" id="BCB78159.1"/>
    </source>
</evidence>
<dbReference type="EMBL" id="AP022870">
    <property type="protein sequence ID" value="BCB78159.1"/>
    <property type="molecule type" value="Genomic_DNA"/>
</dbReference>
<dbReference type="InterPro" id="IPR050107">
    <property type="entry name" value="ABC_carbohydrate_import_ATPase"/>
</dbReference>
<accession>A0A6F8XWI0</accession>
<dbReference type="InterPro" id="IPR003439">
    <property type="entry name" value="ABC_transporter-like_ATP-bd"/>
</dbReference>
<organism evidence="6 7">
    <name type="scientific">Phytohabitans flavus</name>
    <dbReference type="NCBI Taxonomy" id="1076124"/>
    <lineage>
        <taxon>Bacteria</taxon>
        <taxon>Bacillati</taxon>
        <taxon>Actinomycetota</taxon>
        <taxon>Actinomycetes</taxon>
        <taxon>Micromonosporales</taxon>
        <taxon>Micromonosporaceae</taxon>
    </lineage>
</organism>
<dbReference type="Proteomes" id="UP000502508">
    <property type="component" value="Chromosome"/>
</dbReference>
<gene>
    <name evidence="6" type="ORF">Pflav_045690</name>
</gene>
<dbReference type="GO" id="GO:0016887">
    <property type="term" value="F:ATP hydrolysis activity"/>
    <property type="evidence" value="ECO:0007669"/>
    <property type="project" value="InterPro"/>
</dbReference>
<dbReference type="Pfam" id="PF00005">
    <property type="entry name" value="ABC_tran"/>
    <property type="match status" value="1"/>
</dbReference>
<dbReference type="RefSeq" id="WP_173037757.1">
    <property type="nucleotide sequence ID" value="NZ_AP022870.1"/>
</dbReference>
<evidence type="ECO:0000256" key="3">
    <source>
        <dbReference type="ARBA" id="ARBA00022741"/>
    </source>
</evidence>
<evidence type="ECO:0000256" key="2">
    <source>
        <dbReference type="ARBA" id="ARBA00022737"/>
    </source>
</evidence>